<evidence type="ECO:0008006" key="3">
    <source>
        <dbReference type="Google" id="ProtNLM"/>
    </source>
</evidence>
<proteinExistence type="predicted"/>
<accession>A0A1H4KDV9</accession>
<reference evidence="2" key="1">
    <citation type="submission" date="2016-10" db="EMBL/GenBank/DDBJ databases">
        <authorList>
            <person name="Varghese N."/>
            <person name="Submissions S."/>
        </authorList>
    </citation>
    <scope>NUCLEOTIDE SEQUENCE [LARGE SCALE GENOMIC DNA]</scope>
    <source>
        <strain evidence="2">ES.061</strain>
    </source>
</reference>
<dbReference type="Proteomes" id="UP000199064">
    <property type="component" value="Unassembled WGS sequence"/>
</dbReference>
<dbReference type="EMBL" id="FNSL01000001">
    <property type="protein sequence ID" value="SEB56744.1"/>
    <property type="molecule type" value="Genomic_DNA"/>
</dbReference>
<dbReference type="Gene3D" id="3.40.1350.10">
    <property type="match status" value="1"/>
</dbReference>
<keyword evidence="2" id="KW-1185">Reference proteome</keyword>
<gene>
    <name evidence="1" type="ORF">SAMN05216452_2177</name>
</gene>
<protein>
    <recommendedName>
        <fullName evidence="3">DUF4365 domain-containing protein</fullName>
    </recommendedName>
</protein>
<sequence length="156" mass="17931">MLTNSCNWDGLDKLRVGRFGEYFAKMAFTRAGYDVYSPEVDDRAIDFVIRTCGAEMRYLEIQVKTVRLARSSYVFMRKKHFPISPDRYLALVTLKQGEEPELYLIPSTVWADPAAPFVSRDYEGKKSDPEYGLTASAKNLNQLGTYRFTERFELAA</sequence>
<evidence type="ECO:0000313" key="2">
    <source>
        <dbReference type="Proteomes" id="UP000199064"/>
    </source>
</evidence>
<name>A0A1H4KDV9_9HYPH</name>
<dbReference type="RefSeq" id="WP_090328801.1">
    <property type="nucleotide sequence ID" value="NZ_FNSL01000001.1"/>
</dbReference>
<evidence type="ECO:0000313" key="1">
    <source>
        <dbReference type="EMBL" id="SEB56744.1"/>
    </source>
</evidence>
<dbReference type="AlphaFoldDB" id="A0A1H4KDV9"/>
<dbReference type="InterPro" id="IPR011856">
    <property type="entry name" value="tRNA_endonuc-like_dom_sf"/>
</dbReference>
<organism evidence="1 2">
    <name type="scientific">Nitratireductor aquibiodomus</name>
    <dbReference type="NCBI Taxonomy" id="204799"/>
    <lineage>
        <taxon>Bacteria</taxon>
        <taxon>Pseudomonadati</taxon>
        <taxon>Pseudomonadota</taxon>
        <taxon>Alphaproteobacteria</taxon>
        <taxon>Hyphomicrobiales</taxon>
        <taxon>Phyllobacteriaceae</taxon>
        <taxon>Nitratireductor</taxon>
    </lineage>
</organism>
<dbReference type="GO" id="GO:0003676">
    <property type="term" value="F:nucleic acid binding"/>
    <property type="evidence" value="ECO:0007669"/>
    <property type="project" value="InterPro"/>
</dbReference>